<evidence type="ECO:0000256" key="2">
    <source>
        <dbReference type="ARBA" id="ARBA00005695"/>
    </source>
</evidence>
<comment type="caution">
    <text evidence="10">The sequence shown here is derived from an EMBL/GenBank/DDBJ whole genome shotgun (WGS) entry which is preliminary data.</text>
</comment>
<evidence type="ECO:0000256" key="4">
    <source>
        <dbReference type="ARBA" id="ARBA00022729"/>
    </source>
</evidence>
<feature type="chain" id="PRO_5006894084" evidence="8">
    <location>
        <begin position="21"/>
        <end position="544"/>
    </location>
</feature>
<evidence type="ECO:0000256" key="3">
    <source>
        <dbReference type="ARBA" id="ARBA00022448"/>
    </source>
</evidence>
<evidence type="ECO:0000313" key="10">
    <source>
        <dbReference type="EMBL" id="KSU88176.1"/>
    </source>
</evidence>
<evidence type="ECO:0000256" key="1">
    <source>
        <dbReference type="ARBA" id="ARBA00004193"/>
    </source>
</evidence>
<dbReference type="Gene3D" id="3.40.190.10">
    <property type="entry name" value="Periplasmic binding protein-like II"/>
    <property type="match status" value="1"/>
</dbReference>
<dbReference type="GO" id="GO:0015833">
    <property type="term" value="P:peptide transport"/>
    <property type="evidence" value="ECO:0007669"/>
    <property type="project" value="UniProtKB-KW"/>
</dbReference>
<dbReference type="FunFam" id="3.90.76.10:FF:000001">
    <property type="entry name" value="Oligopeptide ABC transporter substrate-binding protein"/>
    <property type="match status" value="1"/>
</dbReference>
<dbReference type="GO" id="GO:0043190">
    <property type="term" value="C:ATP-binding cassette (ABC) transporter complex"/>
    <property type="evidence" value="ECO:0007669"/>
    <property type="project" value="InterPro"/>
</dbReference>
<dbReference type="PANTHER" id="PTHR30290:SF79">
    <property type="entry name" value="DIPEPTIDE-BINDING PROTEIN DPPE"/>
    <property type="match status" value="1"/>
</dbReference>
<evidence type="ECO:0000256" key="6">
    <source>
        <dbReference type="ARBA" id="ARBA00023139"/>
    </source>
</evidence>
<dbReference type="InterPro" id="IPR030678">
    <property type="entry name" value="Peptide/Ni-bd"/>
</dbReference>
<dbReference type="PROSITE" id="PS01040">
    <property type="entry name" value="SBP_BACTERIAL_5"/>
    <property type="match status" value="1"/>
</dbReference>
<feature type="signal peptide" evidence="8">
    <location>
        <begin position="1"/>
        <end position="20"/>
    </location>
</feature>
<dbReference type="PROSITE" id="PS51257">
    <property type="entry name" value="PROKAR_LIPOPROTEIN"/>
    <property type="match status" value="1"/>
</dbReference>
<dbReference type="Pfam" id="PF00496">
    <property type="entry name" value="SBP_bac_5"/>
    <property type="match status" value="1"/>
</dbReference>
<gene>
    <name evidence="10" type="ORF">AS180_09085</name>
</gene>
<keyword evidence="5" id="KW-0571">Peptide transport</keyword>
<evidence type="ECO:0000256" key="8">
    <source>
        <dbReference type="SAM" id="SignalP"/>
    </source>
</evidence>
<organism evidence="10 11">
    <name type="scientific">Priestia veravalensis</name>
    <dbReference type="NCBI Taxonomy" id="1414648"/>
    <lineage>
        <taxon>Bacteria</taxon>
        <taxon>Bacillati</taxon>
        <taxon>Bacillota</taxon>
        <taxon>Bacilli</taxon>
        <taxon>Bacillales</taxon>
        <taxon>Bacillaceae</taxon>
        <taxon>Priestia</taxon>
    </lineage>
</organism>
<reference evidence="10 11" key="1">
    <citation type="submission" date="2015-11" db="EMBL/GenBank/DDBJ databases">
        <title>Bacillus caseinolyticus sp nov.</title>
        <authorList>
            <person name="Dastager S.G."/>
            <person name="Mawlankar R."/>
        </authorList>
    </citation>
    <scope>NUCLEOTIDE SEQUENCE [LARGE SCALE GENOMIC DNA]</scope>
    <source>
        <strain evidence="10 11">SGD-V-76</strain>
    </source>
</reference>
<protein>
    <submittedName>
        <fullName evidence="10">ABC transporter substrate-binding protein</fullName>
    </submittedName>
</protein>
<sequence>MKKRLSILFSMLLVMSLFLAACGFGDSDSGSGKEGGSGDGSKEQALRVNIKTEPFSLNPGLANDNVSGNVLRQTFEGLTRLDKDGKPTEAMAEKINVSEDKLTYTFKIREDAKWTNGDPVTAQDFEYAWKWVLDAKNESQYAEMLYYVKGGEAAHKGQGNIDDVGIKVVDDKTLEVTLDHVTPYFLELTAFYTYFPVNKKVAEANDKWYTDAGENYVSNGPFKMSEWKHSDEIVLEANDTYWDKDAVKLDKINMYMINDPSTELSMFEKDELDWAGNPIGQLPTDAIPQLKDKGNLNIEVKTGTYMYKFNTQEEALSNAKIRKALTYAIDRKAIVENVTKAEQVPALAMVPPQAYGDEKNELFKDADVKEAKKLLDEGLKELGMSELPAIKISYNTDEGHQKIAQAIQDMWTKNLGIKAELNNQEWNVYIDELQKGNYEVARMGWVGDFNDPITFLEMFKDKDGGNNDTFWENAEYKKLIDASRGETDVEKRLDILKQAEQILMDEMPAAPIYYYTDAWIQSDSLKDVTVLSTGDVQFKWAHFE</sequence>
<evidence type="ECO:0000313" key="11">
    <source>
        <dbReference type="Proteomes" id="UP000053681"/>
    </source>
</evidence>
<feature type="domain" description="Solute-binding protein family 5" evidence="9">
    <location>
        <begin position="87"/>
        <end position="466"/>
    </location>
</feature>
<evidence type="ECO:0000256" key="7">
    <source>
        <dbReference type="ARBA" id="ARBA00023288"/>
    </source>
</evidence>
<dbReference type="Proteomes" id="UP000053681">
    <property type="component" value="Unassembled WGS sequence"/>
</dbReference>
<dbReference type="Gene3D" id="3.90.76.10">
    <property type="entry name" value="Dipeptide-binding Protein, Domain 1"/>
    <property type="match status" value="1"/>
</dbReference>
<dbReference type="SUPFAM" id="SSF53850">
    <property type="entry name" value="Periplasmic binding protein-like II"/>
    <property type="match status" value="1"/>
</dbReference>
<dbReference type="InterPro" id="IPR039424">
    <property type="entry name" value="SBP_5"/>
</dbReference>
<proteinExistence type="inferred from homology"/>
<dbReference type="PANTHER" id="PTHR30290">
    <property type="entry name" value="PERIPLASMIC BINDING COMPONENT OF ABC TRANSPORTER"/>
    <property type="match status" value="1"/>
</dbReference>
<keyword evidence="5" id="KW-0653">Protein transport</keyword>
<keyword evidence="7" id="KW-0449">Lipoprotein</keyword>
<dbReference type="EMBL" id="LNQP01000027">
    <property type="protein sequence ID" value="KSU88176.1"/>
    <property type="molecule type" value="Genomic_DNA"/>
</dbReference>
<dbReference type="InterPro" id="IPR000914">
    <property type="entry name" value="SBP_5_dom"/>
</dbReference>
<dbReference type="RefSeq" id="WP_062686722.1">
    <property type="nucleotide sequence ID" value="NZ_KQ758643.1"/>
</dbReference>
<dbReference type="InterPro" id="IPR023765">
    <property type="entry name" value="SBP_5_CS"/>
</dbReference>
<dbReference type="CDD" id="cd08504">
    <property type="entry name" value="PBP2_OppA"/>
    <property type="match status" value="1"/>
</dbReference>
<dbReference type="GO" id="GO:1904680">
    <property type="term" value="F:peptide transmembrane transporter activity"/>
    <property type="evidence" value="ECO:0007669"/>
    <property type="project" value="TreeGrafter"/>
</dbReference>
<evidence type="ECO:0000259" key="9">
    <source>
        <dbReference type="Pfam" id="PF00496"/>
    </source>
</evidence>
<keyword evidence="3" id="KW-0813">Transport</keyword>
<dbReference type="GO" id="GO:0030288">
    <property type="term" value="C:outer membrane-bounded periplasmic space"/>
    <property type="evidence" value="ECO:0007669"/>
    <property type="project" value="UniProtKB-ARBA"/>
</dbReference>
<dbReference type="FunFam" id="3.10.105.10:FF:000001">
    <property type="entry name" value="Oligopeptide ABC transporter, oligopeptide-binding protein"/>
    <property type="match status" value="1"/>
</dbReference>
<keyword evidence="11" id="KW-1185">Reference proteome</keyword>
<evidence type="ECO:0000256" key="5">
    <source>
        <dbReference type="ARBA" id="ARBA00022856"/>
    </source>
</evidence>
<name>A0A0V8JNJ2_9BACI</name>
<comment type="similarity">
    <text evidence="2">Belongs to the bacterial solute-binding protein 5 family.</text>
</comment>
<comment type="subcellular location">
    <subcellularLocation>
        <location evidence="1">Cell membrane</location>
        <topology evidence="1">Lipid-anchor</topology>
    </subcellularLocation>
</comment>
<accession>A0A0V8JNJ2</accession>
<keyword evidence="6" id="KW-0564">Palmitate</keyword>
<dbReference type="Gene3D" id="3.10.105.10">
    <property type="entry name" value="Dipeptide-binding Protein, Domain 3"/>
    <property type="match status" value="1"/>
</dbReference>
<dbReference type="AlphaFoldDB" id="A0A0V8JNJ2"/>
<keyword evidence="4 8" id="KW-0732">Signal</keyword>
<dbReference type="PIRSF" id="PIRSF002741">
    <property type="entry name" value="MppA"/>
    <property type="match status" value="1"/>
</dbReference>